<keyword evidence="4" id="KW-1185">Reference proteome</keyword>
<evidence type="ECO:0000313" key="4">
    <source>
        <dbReference type="Proteomes" id="UP001600888"/>
    </source>
</evidence>
<keyword evidence="2" id="KW-0472">Membrane</keyword>
<name>A0ABR4EZW0_9PEZI</name>
<keyword evidence="2" id="KW-0812">Transmembrane</keyword>
<evidence type="ECO:0000313" key="3">
    <source>
        <dbReference type="EMBL" id="KAL2287830.1"/>
    </source>
</evidence>
<feature type="region of interest" description="Disordered" evidence="1">
    <location>
        <begin position="81"/>
        <end position="103"/>
    </location>
</feature>
<dbReference type="Proteomes" id="UP001600888">
    <property type="component" value="Unassembled WGS sequence"/>
</dbReference>
<reference evidence="3 4" key="1">
    <citation type="submission" date="2024-03" db="EMBL/GenBank/DDBJ databases">
        <title>A high-quality draft genome sequence of Diaporthe vaccinii, a causative agent of upright dieback and viscid rot disease in cranberry plants.</title>
        <authorList>
            <person name="Sarrasin M."/>
            <person name="Lang B.F."/>
            <person name="Burger G."/>
        </authorList>
    </citation>
    <scope>NUCLEOTIDE SEQUENCE [LARGE SCALE GENOMIC DNA]</scope>
    <source>
        <strain evidence="3 4">IS7</strain>
    </source>
</reference>
<feature type="transmembrane region" description="Helical" evidence="2">
    <location>
        <begin position="278"/>
        <end position="302"/>
    </location>
</feature>
<accession>A0ABR4EZW0</accession>
<evidence type="ECO:0000256" key="2">
    <source>
        <dbReference type="SAM" id="Phobius"/>
    </source>
</evidence>
<sequence length="304" mass="33917">MVPVTDLSPPARMPQAHLDNRNRGYSMESSASISLMDSSQFELIPLEVARQRQAVRRASGQEDQTLTGRARLESMRNRSCNTNASQAGSQIETPASAVTPSARQVSRFVSRGFAQASSPLSGPDENDANALIAGDDTRPTIISTTTGSDLTITTVRQPDGRQYRIFYPAPRLYPWDRLHRRTAAQKSTDRSLQRITGRSYNNLDNMERGTVHRRVHGTEAWLSDNAQARRRSFFLIVALLSLFPFVSPIALCGGFDSALSWHTHGEVDRFSTNQRRCLMVEAIIAFLFVIAIIVFVVIKYALHH</sequence>
<proteinExistence type="predicted"/>
<evidence type="ECO:0000256" key="1">
    <source>
        <dbReference type="SAM" id="MobiDB-lite"/>
    </source>
</evidence>
<protein>
    <submittedName>
        <fullName evidence="3">Uncharacterized protein</fullName>
    </submittedName>
</protein>
<feature type="transmembrane region" description="Helical" evidence="2">
    <location>
        <begin position="233"/>
        <end position="258"/>
    </location>
</feature>
<organism evidence="3 4">
    <name type="scientific">Diaporthe vaccinii</name>
    <dbReference type="NCBI Taxonomy" id="105482"/>
    <lineage>
        <taxon>Eukaryota</taxon>
        <taxon>Fungi</taxon>
        <taxon>Dikarya</taxon>
        <taxon>Ascomycota</taxon>
        <taxon>Pezizomycotina</taxon>
        <taxon>Sordariomycetes</taxon>
        <taxon>Sordariomycetidae</taxon>
        <taxon>Diaporthales</taxon>
        <taxon>Diaporthaceae</taxon>
        <taxon>Diaporthe</taxon>
        <taxon>Diaporthe eres species complex</taxon>
    </lineage>
</organism>
<dbReference type="EMBL" id="JBAWTH010000018">
    <property type="protein sequence ID" value="KAL2287830.1"/>
    <property type="molecule type" value="Genomic_DNA"/>
</dbReference>
<gene>
    <name evidence="3" type="ORF">FJTKL_04643</name>
</gene>
<feature type="region of interest" description="Disordered" evidence="1">
    <location>
        <begin position="1"/>
        <end position="24"/>
    </location>
</feature>
<comment type="caution">
    <text evidence="3">The sequence shown here is derived from an EMBL/GenBank/DDBJ whole genome shotgun (WGS) entry which is preliminary data.</text>
</comment>
<keyword evidence="2" id="KW-1133">Transmembrane helix</keyword>